<dbReference type="RefSeq" id="WP_130502681.1">
    <property type="nucleotide sequence ID" value="NZ_SHLI01000001.1"/>
</dbReference>
<dbReference type="Gene3D" id="3.40.50.2000">
    <property type="entry name" value="Glycogen Phosphorylase B"/>
    <property type="match status" value="1"/>
</dbReference>
<feature type="domain" description="Glycosyl transferase family 28 C-terminal" evidence="1">
    <location>
        <begin position="56"/>
        <end position="147"/>
    </location>
</feature>
<accession>A0A4Q8CZA9</accession>
<dbReference type="InterPro" id="IPR007235">
    <property type="entry name" value="Glyco_trans_28_C"/>
</dbReference>
<dbReference type="SUPFAM" id="SSF53756">
    <property type="entry name" value="UDP-Glycosyltransferase/glycogen phosphorylase"/>
    <property type="match status" value="1"/>
</dbReference>
<protein>
    <submittedName>
        <fullName evidence="2">UDP-N-acetylglucosamine transferase subunit ALG13</fullName>
    </submittedName>
</protein>
<dbReference type="Proteomes" id="UP000292298">
    <property type="component" value="Unassembled WGS sequence"/>
</dbReference>
<organism evidence="2 3">
    <name type="scientific">Spiribacter vilamensis</name>
    <dbReference type="NCBI Taxonomy" id="531306"/>
    <lineage>
        <taxon>Bacteria</taxon>
        <taxon>Pseudomonadati</taxon>
        <taxon>Pseudomonadota</taxon>
        <taxon>Gammaproteobacteria</taxon>
        <taxon>Chromatiales</taxon>
        <taxon>Ectothiorhodospiraceae</taxon>
        <taxon>Spiribacter</taxon>
    </lineage>
</organism>
<keyword evidence="3" id="KW-1185">Reference proteome</keyword>
<dbReference type="AlphaFoldDB" id="A0A4Q8CZA9"/>
<reference evidence="2 3" key="1">
    <citation type="submission" date="2019-02" db="EMBL/GenBank/DDBJ databases">
        <title>Genomic Encyclopedia of Type Strains, Phase IV (KMG-IV): sequencing the most valuable type-strain genomes for metagenomic binning, comparative biology and taxonomic classification.</title>
        <authorList>
            <person name="Goeker M."/>
        </authorList>
    </citation>
    <scope>NUCLEOTIDE SEQUENCE [LARGE SCALE GENOMIC DNA]</scope>
    <source>
        <strain evidence="2 3">DSM 21056</strain>
    </source>
</reference>
<sequence length="167" mass="18215">MILVSVGSELPFDRLVRGVDIWRASHPTVAVFAQIADPGGQGYYPQNIEWARFLTRDEYDRRFAEADLVVAHAGMGSIISALVTPKPIVIMPRRMALGEVRNDHQLATVEKFRNHRNVHAAANEDELPAAINAALEPGATDQSDVAQFADASLINAVRMAILGQTGD</sequence>
<dbReference type="EMBL" id="SHLI01000001">
    <property type="protein sequence ID" value="RZU98361.1"/>
    <property type="molecule type" value="Genomic_DNA"/>
</dbReference>
<dbReference type="OrthoDB" id="7186565at2"/>
<dbReference type="Pfam" id="PF04101">
    <property type="entry name" value="Glyco_tran_28_C"/>
    <property type="match status" value="1"/>
</dbReference>
<comment type="caution">
    <text evidence="2">The sequence shown here is derived from an EMBL/GenBank/DDBJ whole genome shotgun (WGS) entry which is preliminary data.</text>
</comment>
<keyword evidence="2" id="KW-0808">Transferase</keyword>
<proteinExistence type="predicted"/>
<evidence type="ECO:0000313" key="2">
    <source>
        <dbReference type="EMBL" id="RZU98361.1"/>
    </source>
</evidence>
<gene>
    <name evidence="2" type="ORF">EV698_0606</name>
</gene>
<evidence type="ECO:0000259" key="1">
    <source>
        <dbReference type="Pfam" id="PF04101"/>
    </source>
</evidence>
<evidence type="ECO:0000313" key="3">
    <source>
        <dbReference type="Proteomes" id="UP000292298"/>
    </source>
</evidence>
<name>A0A4Q8CZA9_9GAMM</name>
<dbReference type="GO" id="GO:0016758">
    <property type="term" value="F:hexosyltransferase activity"/>
    <property type="evidence" value="ECO:0007669"/>
    <property type="project" value="InterPro"/>
</dbReference>